<dbReference type="EC" id="2.3.-.-" evidence="5"/>
<sequence>MTAASVRAKTAAPTLIGIQALRFVAAMLVVVMHGSQMAAERLGAEGSRHDYWVFGAFGVHIFFVISGVVMALSTRDWRPGPGVIQRFMVRRVIRILPMYWLATTLKLASVLAVPAAALHTDLSFGHLSLSYLLVPHQDSFGEPFPLLGVGWTLSYEFFFYFVFAALVALGLPLISTSFALFFLMNVADQVFDLRDQLTFFRLFSPLLFEFSAGLIVARLLLSGWRLPAPLALGAAVLGFYGAYNWVIGPLGFWHNLQNSVWAFLVVIGVTSLEPLIGRHIPRWLRLLGDASFALYLFHPFVMAGGALFVKLGARTPATALIAASLLSVLLSVAIYKFVEQPMTEWLRRRVEPRRPPSAPAPDGGHARAETGRAPADTPRASGDAPKPGSRPA</sequence>
<feature type="transmembrane region" description="Helical" evidence="2">
    <location>
        <begin position="292"/>
        <end position="313"/>
    </location>
</feature>
<dbReference type="Pfam" id="PF01757">
    <property type="entry name" value="Acyl_transf_3"/>
    <property type="match status" value="1"/>
</dbReference>
<feature type="transmembrane region" description="Helical" evidence="2">
    <location>
        <begin position="199"/>
        <end position="221"/>
    </location>
</feature>
<reference evidence="5" key="1">
    <citation type="submission" date="2025-08" db="UniProtKB">
        <authorList>
            <consortium name="RefSeq"/>
        </authorList>
    </citation>
    <scope>IDENTIFICATION</scope>
</reference>
<keyword evidence="2" id="KW-1133">Transmembrane helix</keyword>
<dbReference type="AlphaFoldDB" id="A0A8B6X4R5"/>
<dbReference type="InterPro" id="IPR002656">
    <property type="entry name" value="Acyl_transf_3_dom"/>
</dbReference>
<proteinExistence type="predicted"/>
<accession>A0A8B6X4R5</accession>
<dbReference type="GO" id="GO:0016020">
    <property type="term" value="C:membrane"/>
    <property type="evidence" value="ECO:0007669"/>
    <property type="project" value="TreeGrafter"/>
</dbReference>
<feature type="region of interest" description="Disordered" evidence="1">
    <location>
        <begin position="349"/>
        <end position="392"/>
    </location>
</feature>
<dbReference type="OrthoDB" id="9814807at2"/>
<feature type="domain" description="Acyltransferase 3" evidence="3">
    <location>
        <begin position="17"/>
        <end position="335"/>
    </location>
</feature>
<dbReference type="PANTHER" id="PTHR23028">
    <property type="entry name" value="ACETYLTRANSFERASE"/>
    <property type="match status" value="1"/>
</dbReference>
<evidence type="ECO:0000313" key="4">
    <source>
        <dbReference type="Proteomes" id="UP000675920"/>
    </source>
</evidence>
<evidence type="ECO:0000256" key="1">
    <source>
        <dbReference type="SAM" id="MobiDB-lite"/>
    </source>
</evidence>
<keyword evidence="2" id="KW-0472">Membrane</keyword>
<feature type="transmembrane region" description="Helical" evidence="2">
    <location>
        <begin position="260"/>
        <end position="280"/>
    </location>
</feature>
<dbReference type="InterPro" id="IPR050879">
    <property type="entry name" value="Acyltransferase_3"/>
</dbReference>
<dbReference type="Proteomes" id="UP000675920">
    <property type="component" value="Unplaced"/>
</dbReference>
<name>A0A8B6X4R5_9BURK</name>
<protein>
    <submittedName>
        <fullName evidence="5">Acyltransferase family protein</fullName>
        <ecNumber evidence="5">2.3.-.-</ecNumber>
    </submittedName>
</protein>
<evidence type="ECO:0000313" key="5">
    <source>
        <dbReference type="RefSeq" id="WP_028311940.1"/>
    </source>
</evidence>
<evidence type="ECO:0000256" key="2">
    <source>
        <dbReference type="SAM" id="Phobius"/>
    </source>
</evidence>
<dbReference type="GO" id="GO:0000271">
    <property type="term" value="P:polysaccharide biosynthetic process"/>
    <property type="evidence" value="ECO:0007669"/>
    <property type="project" value="TreeGrafter"/>
</dbReference>
<dbReference type="GO" id="GO:0016747">
    <property type="term" value="F:acyltransferase activity, transferring groups other than amino-acyl groups"/>
    <property type="evidence" value="ECO:0007669"/>
    <property type="project" value="InterPro"/>
</dbReference>
<feature type="transmembrane region" description="Helical" evidence="2">
    <location>
        <begin position="319"/>
        <end position="338"/>
    </location>
</feature>
<organism evidence="4 5">
    <name type="scientific">Derxia gummosa DSM 723</name>
    <dbReference type="NCBI Taxonomy" id="1121388"/>
    <lineage>
        <taxon>Bacteria</taxon>
        <taxon>Pseudomonadati</taxon>
        <taxon>Pseudomonadota</taxon>
        <taxon>Betaproteobacteria</taxon>
        <taxon>Burkholderiales</taxon>
        <taxon>Alcaligenaceae</taxon>
        <taxon>Derxia</taxon>
    </lineage>
</organism>
<feature type="transmembrane region" description="Helical" evidence="2">
    <location>
        <begin position="51"/>
        <end position="74"/>
    </location>
</feature>
<keyword evidence="5" id="KW-0808">Transferase</keyword>
<dbReference type="PANTHER" id="PTHR23028:SF131">
    <property type="entry name" value="BLR2367 PROTEIN"/>
    <property type="match status" value="1"/>
</dbReference>
<keyword evidence="2" id="KW-0812">Transmembrane</keyword>
<feature type="transmembrane region" description="Helical" evidence="2">
    <location>
        <begin position="12"/>
        <end position="31"/>
    </location>
</feature>
<keyword evidence="5" id="KW-0012">Acyltransferase</keyword>
<evidence type="ECO:0000259" key="3">
    <source>
        <dbReference type="Pfam" id="PF01757"/>
    </source>
</evidence>
<feature type="transmembrane region" description="Helical" evidence="2">
    <location>
        <begin position="157"/>
        <end position="187"/>
    </location>
</feature>
<keyword evidence="4" id="KW-1185">Reference proteome</keyword>
<feature type="transmembrane region" description="Helical" evidence="2">
    <location>
        <begin position="95"/>
        <end position="117"/>
    </location>
</feature>
<dbReference type="RefSeq" id="WP_028311940.1">
    <property type="nucleotide sequence ID" value="NZ_AXWS01000014.1"/>
</dbReference>